<dbReference type="AlphaFoldDB" id="A0AAJ3F7B6"/>
<keyword evidence="1" id="KW-1133">Transmembrane helix</keyword>
<dbReference type="EMBL" id="JAAIRM010000011">
    <property type="protein sequence ID" value="NSI19214.1"/>
    <property type="molecule type" value="Genomic_DNA"/>
</dbReference>
<evidence type="ECO:0000313" key="2">
    <source>
        <dbReference type="EMBL" id="NSI19214.1"/>
    </source>
</evidence>
<dbReference type="RefSeq" id="WP_173900480.1">
    <property type="nucleotide sequence ID" value="NZ_JAAIRM010000011.1"/>
</dbReference>
<reference evidence="2" key="2">
    <citation type="submission" date="2020-02" db="EMBL/GenBank/DDBJ databases">
        <authorList>
            <person name="Littmann E."/>
            <person name="Sorbara M."/>
        </authorList>
    </citation>
    <scope>NUCLEOTIDE SEQUENCE</scope>
    <source>
        <strain evidence="2">MSK.22.53</strain>
    </source>
</reference>
<evidence type="ECO:0000313" key="3">
    <source>
        <dbReference type="Proteomes" id="UP001296643"/>
    </source>
</evidence>
<organism evidence="2 3">
    <name type="scientific">Mediterraneibacter gnavus</name>
    <name type="common">Ruminococcus gnavus</name>
    <dbReference type="NCBI Taxonomy" id="33038"/>
    <lineage>
        <taxon>Bacteria</taxon>
        <taxon>Bacillati</taxon>
        <taxon>Bacillota</taxon>
        <taxon>Clostridia</taxon>
        <taxon>Lachnospirales</taxon>
        <taxon>Lachnospiraceae</taxon>
        <taxon>Mediterraneibacter</taxon>
    </lineage>
</organism>
<feature type="transmembrane region" description="Helical" evidence="1">
    <location>
        <begin position="54"/>
        <end position="75"/>
    </location>
</feature>
<name>A0AAJ3F7B6_MEDGN</name>
<protein>
    <submittedName>
        <fullName evidence="2">Uncharacterized protein</fullName>
    </submittedName>
</protein>
<reference evidence="2" key="1">
    <citation type="journal article" date="2020" name="Cell Host Microbe">
        <title>Functional and Genomic Variation between Human-Derived Isolates of Lachnospiraceae Reveals Inter- and Intra-Species Diversity.</title>
        <authorList>
            <person name="Sorbara M.T."/>
            <person name="Littmann E.R."/>
            <person name="Fontana E."/>
            <person name="Moody T.U."/>
            <person name="Kohout C.E."/>
            <person name="Gjonbalaj M."/>
            <person name="Eaton V."/>
            <person name="Seok R."/>
            <person name="Leiner I.M."/>
            <person name="Pamer E.G."/>
        </authorList>
    </citation>
    <scope>NUCLEOTIDE SEQUENCE</scope>
    <source>
        <strain evidence="2">MSK.22.53</strain>
    </source>
</reference>
<evidence type="ECO:0000256" key="1">
    <source>
        <dbReference type="SAM" id="Phobius"/>
    </source>
</evidence>
<comment type="caution">
    <text evidence="2">The sequence shown here is derived from an EMBL/GenBank/DDBJ whole genome shotgun (WGS) entry which is preliminary data.</text>
</comment>
<keyword evidence="1" id="KW-0812">Transmembrane</keyword>
<sequence>MDKLFEWMMKNKKKIILFIVLMMVGPMIVTHLLFKWRTGCYWIEAEWEAGEMLGYFASVLSFLPTVVLGYATLMLNDKANKQNDKLIKMQYNQQKSIVVFDQARKLLFFTLNKDPILLDRLNKRGVDINLDYIDNGYTTNDIMIMEIWLKNVTDNFVAGIELEQFDIVICDEDNEVYCVKPKKGLGEELSIFIGEKENEKVRFILTGLKSFLPKEKWEVMQYEFEIRCLLSIRNVYGQITQVYFETGIVLKANDEKIGKREYTIFNYNYKEVDCRKY</sequence>
<gene>
    <name evidence="2" type="ORF">G4958_07620</name>
</gene>
<feature type="transmembrane region" description="Helical" evidence="1">
    <location>
        <begin position="15"/>
        <end position="34"/>
    </location>
</feature>
<keyword evidence="1" id="KW-0472">Membrane</keyword>
<accession>A0AAJ3F7B6</accession>
<dbReference type="Proteomes" id="UP001296643">
    <property type="component" value="Unassembled WGS sequence"/>
</dbReference>
<proteinExistence type="predicted"/>